<evidence type="ECO:0000313" key="2">
    <source>
        <dbReference type="EMBL" id="TKC04599.1"/>
    </source>
</evidence>
<evidence type="ECO:0000313" key="3">
    <source>
        <dbReference type="Proteomes" id="UP000309488"/>
    </source>
</evidence>
<keyword evidence="1" id="KW-0472">Membrane</keyword>
<evidence type="ECO:0000256" key="1">
    <source>
        <dbReference type="SAM" id="Phobius"/>
    </source>
</evidence>
<sequence>MENKNSKIGITAFLILILSTTEMHPVLKYIMLFVATISFIITMVQLYEENKSTRLSSKAKK</sequence>
<name>A0A4U1CHD2_9SPHI</name>
<dbReference type="RefSeq" id="WP_136844226.1">
    <property type="nucleotide sequence ID" value="NZ_SWBR01000007.1"/>
</dbReference>
<organism evidence="2 3">
    <name type="scientific">Pedobacter polaris</name>
    <dbReference type="NCBI Taxonomy" id="2571273"/>
    <lineage>
        <taxon>Bacteria</taxon>
        <taxon>Pseudomonadati</taxon>
        <taxon>Bacteroidota</taxon>
        <taxon>Sphingobacteriia</taxon>
        <taxon>Sphingobacteriales</taxon>
        <taxon>Sphingobacteriaceae</taxon>
        <taxon>Pedobacter</taxon>
    </lineage>
</organism>
<dbReference type="AlphaFoldDB" id="A0A4U1CHD2"/>
<comment type="caution">
    <text evidence="2">The sequence shown here is derived from an EMBL/GenBank/DDBJ whole genome shotgun (WGS) entry which is preliminary data.</text>
</comment>
<feature type="transmembrane region" description="Helical" evidence="1">
    <location>
        <begin position="29"/>
        <end position="47"/>
    </location>
</feature>
<reference evidence="2 3" key="1">
    <citation type="submission" date="2019-04" db="EMBL/GenBank/DDBJ databases">
        <title>Pedobacter sp. RP-3-22 sp. nov., isolated from Arctic soil.</title>
        <authorList>
            <person name="Dahal R.H."/>
            <person name="Kim D.-U."/>
        </authorList>
    </citation>
    <scope>NUCLEOTIDE SEQUENCE [LARGE SCALE GENOMIC DNA]</scope>
    <source>
        <strain evidence="2 3">RP-3-22</strain>
    </source>
</reference>
<keyword evidence="1" id="KW-1133">Transmembrane helix</keyword>
<dbReference type="Proteomes" id="UP000309488">
    <property type="component" value="Unassembled WGS sequence"/>
</dbReference>
<gene>
    <name evidence="2" type="ORF">FA048_19240</name>
</gene>
<accession>A0A4U1CHD2</accession>
<dbReference type="EMBL" id="SWBR01000007">
    <property type="protein sequence ID" value="TKC04599.1"/>
    <property type="molecule type" value="Genomic_DNA"/>
</dbReference>
<keyword evidence="3" id="KW-1185">Reference proteome</keyword>
<proteinExistence type="predicted"/>
<keyword evidence="1" id="KW-0812">Transmembrane</keyword>
<dbReference type="OrthoDB" id="772841at2"/>
<protein>
    <submittedName>
        <fullName evidence="2">Uncharacterized protein</fullName>
    </submittedName>
</protein>